<evidence type="ECO:0000313" key="3">
    <source>
        <dbReference type="Proteomes" id="UP001500957"/>
    </source>
</evidence>
<dbReference type="SUPFAM" id="SSF46689">
    <property type="entry name" value="Homeodomain-like"/>
    <property type="match status" value="1"/>
</dbReference>
<organism evidence="2 3">
    <name type="scientific">Sporichthya brevicatena</name>
    <dbReference type="NCBI Taxonomy" id="171442"/>
    <lineage>
        <taxon>Bacteria</taxon>
        <taxon>Bacillati</taxon>
        <taxon>Actinomycetota</taxon>
        <taxon>Actinomycetes</taxon>
        <taxon>Sporichthyales</taxon>
        <taxon>Sporichthyaceae</taxon>
        <taxon>Sporichthya</taxon>
    </lineage>
</organism>
<accession>A0ABP3SH97</accession>
<reference evidence="3" key="1">
    <citation type="journal article" date="2019" name="Int. J. Syst. Evol. Microbiol.">
        <title>The Global Catalogue of Microorganisms (GCM) 10K type strain sequencing project: providing services to taxonomists for standard genome sequencing and annotation.</title>
        <authorList>
            <consortium name="The Broad Institute Genomics Platform"/>
            <consortium name="The Broad Institute Genome Sequencing Center for Infectious Disease"/>
            <person name="Wu L."/>
            <person name="Ma J."/>
        </authorList>
    </citation>
    <scope>NUCLEOTIDE SEQUENCE [LARGE SCALE GENOMIC DNA]</scope>
    <source>
        <strain evidence="3">JCM 10671</strain>
    </source>
</reference>
<keyword evidence="3" id="KW-1185">Reference proteome</keyword>
<evidence type="ECO:0000313" key="2">
    <source>
        <dbReference type="EMBL" id="GAA0631676.1"/>
    </source>
</evidence>
<dbReference type="InterPro" id="IPR025736">
    <property type="entry name" value="PucR_C-HTH_dom"/>
</dbReference>
<name>A0ABP3SH97_9ACTN</name>
<dbReference type="Proteomes" id="UP001500957">
    <property type="component" value="Unassembled WGS sequence"/>
</dbReference>
<proteinExistence type="predicted"/>
<dbReference type="PANTHER" id="PTHR33744:SF17">
    <property type="entry name" value="CONSERVED PROTEIN"/>
    <property type="match status" value="1"/>
</dbReference>
<dbReference type="Gene3D" id="1.10.10.2840">
    <property type="entry name" value="PucR C-terminal helix-turn-helix domain"/>
    <property type="match status" value="1"/>
</dbReference>
<dbReference type="RefSeq" id="WP_344607950.1">
    <property type="nucleotide sequence ID" value="NZ_BAAAHE010000042.1"/>
</dbReference>
<dbReference type="PANTHER" id="PTHR33744">
    <property type="entry name" value="CARBOHYDRATE DIACID REGULATOR"/>
    <property type="match status" value="1"/>
</dbReference>
<dbReference type="InterPro" id="IPR042070">
    <property type="entry name" value="PucR_C-HTH_sf"/>
</dbReference>
<dbReference type="InterPro" id="IPR051448">
    <property type="entry name" value="CdaR-like_regulators"/>
</dbReference>
<comment type="caution">
    <text evidence="2">The sequence shown here is derived from an EMBL/GenBank/DDBJ whole genome shotgun (WGS) entry which is preliminary data.</text>
</comment>
<feature type="domain" description="PucR C-terminal helix-turn-helix" evidence="1">
    <location>
        <begin position="470"/>
        <end position="526"/>
    </location>
</feature>
<protein>
    <submittedName>
        <fullName evidence="2">Helix-turn-helix domain-containing protein</fullName>
    </submittedName>
</protein>
<dbReference type="InterPro" id="IPR009057">
    <property type="entry name" value="Homeodomain-like_sf"/>
</dbReference>
<sequence>MTALDDRPGTEACPPPGLGIGRLLGRGCFDVVTAPAGLDREVRGVTIWDPAVPDAVEAGDLVLVPAPDLTSVLVEQVLTAAADADAAAVVVKAPGDPATLRRRADRLGVTVLVAASEVPWDDIATLARSLAPADRLSRAIGRPAVLDLYELAEAAAYLLEGPISITDEELRPLAFANLGHPVDQLRTSAILARRTPSDARKWLEDSGQWARLRSGRAPMRIDIPGAAPRALCPVVARDAIVGYICLAAGGAPHWEPDLDALADVAAAAAPFFSAPLRGVDADLLVADLLRSVLRGTASLSALAAEVLPGPGQDSWCLVALGASGCGTGGEQGNYEDDRQLAAYARLLRRGSAAAVLDGRVYLLTPHWGSEDVVALAERMRQRADSLFSAKFSACVSDALTGDVEIPGVRRSLDRAVDLLASQGRPRTALLSEVRPNTVLAELGEIVKGNPGLLDGVLDVLQTGSARDTDYLRTLRAYFDAGCDVSEAAKRLQIHRNTLRYRLHRIEALCEVDLSDPQQRFLVELHTRLLPVT</sequence>
<evidence type="ECO:0000259" key="1">
    <source>
        <dbReference type="Pfam" id="PF13556"/>
    </source>
</evidence>
<dbReference type="EMBL" id="BAAAHE010000042">
    <property type="protein sequence ID" value="GAA0631676.1"/>
    <property type="molecule type" value="Genomic_DNA"/>
</dbReference>
<gene>
    <name evidence="2" type="ORF">GCM10009547_39400</name>
</gene>
<dbReference type="Pfam" id="PF13556">
    <property type="entry name" value="HTH_30"/>
    <property type="match status" value="1"/>
</dbReference>